<keyword evidence="5" id="KW-1185">Reference proteome</keyword>
<evidence type="ECO:0000256" key="1">
    <source>
        <dbReference type="ARBA" id="ARBA00023125"/>
    </source>
</evidence>
<feature type="compositionally biased region" description="Basic and acidic residues" evidence="2">
    <location>
        <begin position="7"/>
        <end position="17"/>
    </location>
</feature>
<gene>
    <name evidence="4" type="ORF">GCM10022402_33890</name>
</gene>
<evidence type="ECO:0000256" key="2">
    <source>
        <dbReference type="SAM" id="MobiDB-lite"/>
    </source>
</evidence>
<comment type="caution">
    <text evidence="4">The sequence shown here is derived from an EMBL/GenBank/DDBJ whole genome shotgun (WGS) entry which is preliminary data.</text>
</comment>
<feature type="region of interest" description="Disordered" evidence="2">
    <location>
        <begin position="47"/>
        <end position="86"/>
    </location>
</feature>
<name>A0ABP7FZ56_9ACTN</name>
<accession>A0ABP7FZ56</accession>
<organism evidence="4 5">
    <name type="scientific">Salinactinospora qingdaonensis</name>
    <dbReference type="NCBI Taxonomy" id="702744"/>
    <lineage>
        <taxon>Bacteria</taxon>
        <taxon>Bacillati</taxon>
        <taxon>Actinomycetota</taxon>
        <taxon>Actinomycetes</taxon>
        <taxon>Streptosporangiales</taxon>
        <taxon>Nocardiopsidaceae</taxon>
        <taxon>Salinactinospora</taxon>
    </lineage>
</organism>
<feature type="domain" description="Cas12f1-like TNB" evidence="3">
    <location>
        <begin position="98"/>
        <end position="149"/>
    </location>
</feature>
<dbReference type="Pfam" id="PF07282">
    <property type="entry name" value="Cas12f1-like_TNB"/>
    <property type="match status" value="1"/>
</dbReference>
<dbReference type="EMBL" id="BAABDD010000017">
    <property type="protein sequence ID" value="GAA3752139.1"/>
    <property type="molecule type" value="Genomic_DNA"/>
</dbReference>
<proteinExistence type="predicted"/>
<dbReference type="Proteomes" id="UP001500908">
    <property type="component" value="Unassembled WGS sequence"/>
</dbReference>
<sequence length="153" mass="17113">MPGCTGEARRGAAREPPWRPPAAQRRARRDPHHQAYLFALEPTTEQAQALASHDKVQRKLRRAQRQASRRTGPDRRTGQMPSDRWRKARAVADTGMGEVCRQLDYKATWKGRALVVADRWFPSSKTCNDCGAVKAKLRLSQRTFACEAGGACG</sequence>
<dbReference type="InterPro" id="IPR010095">
    <property type="entry name" value="Cas12f1-like_TNB"/>
</dbReference>
<evidence type="ECO:0000313" key="5">
    <source>
        <dbReference type="Proteomes" id="UP001500908"/>
    </source>
</evidence>
<reference evidence="5" key="1">
    <citation type="journal article" date="2019" name="Int. J. Syst. Evol. Microbiol.">
        <title>The Global Catalogue of Microorganisms (GCM) 10K type strain sequencing project: providing services to taxonomists for standard genome sequencing and annotation.</title>
        <authorList>
            <consortium name="The Broad Institute Genomics Platform"/>
            <consortium name="The Broad Institute Genome Sequencing Center for Infectious Disease"/>
            <person name="Wu L."/>
            <person name="Ma J."/>
        </authorList>
    </citation>
    <scope>NUCLEOTIDE SEQUENCE [LARGE SCALE GENOMIC DNA]</scope>
    <source>
        <strain evidence="5">JCM 17137</strain>
    </source>
</reference>
<keyword evidence="1" id="KW-0238">DNA-binding</keyword>
<feature type="compositionally biased region" description="Basic residues" evidence="2">
    <location>
        <begin position="58"/>
        <end position="68"/>
    </location>
</feature>
<protein>
    <recommendedName>
        <fullName evidence="3">Cas12f1-like TNB domain-containing protein</fullName>
    </recommendedName>
</protein>
<evidence type="ECO:0000313" key="4">
    <source>
        <dbReference type="EMBL" id="GAA3752139.1"/>
    </source>
</evidence>
<feature type="region of interest" description="Disordered" evidence="2">
    <location>
        <begin position="1"/>
        <end position="32"/>
    </location>
</feature>
<evidence type="ECO:0000259" key="3">
    <source>
        <dbReference type="Pfam" id="PF07282"/>
    </source>
</evidence>